<accession>A0A9P5ZGK4</accession>
<organism evidence="1 2">
    <name type="scientific">Pholiota conissans</name>
    <dbReference type="NCBI Taxonomy" id="109636"/>
    <lineage>
        <taxon>Eukaryota</taxon>
        <taxon>Fungi</taxon>
        <taxon>Dikarya</taxon>
        <taxon>Basidiomycota</taxon>
        <taxon>Agaricomycotina</taxon>
        <taxon>Agaricomycetes</taxon>
        <taxon>Agaricomycetidae</taxon>
        <taxon>Agaricales</taxon>
        <taxon>Agaricineae</taxon>
        <taxon>Strophariaceae</taxon>
        <taxon>Pholiota</taxon>
    </lineage>
</organism>
<reference evidence="1" key="1">
    <citation type="submission" date="2020-11" db="EMBL/GenBank/DDBJ databases">
        <authorList>
            <consortium name="DOE Joint Genome Institute"/>
            <person name="Ahrendt S."/>
            <person name="Riley R."/>
            <person name="Andreopoulos W."/>
            <person name="Labutti K."/>
            <person name="Pangilinan J."/>
            <person name="Ruiz-Duenas F.J."/>
            <person name="Barrasa J.M."/>
            <person name="Sanchez-Garcia M."/>
            <person name="Camarero S."/>
            <person name="Miyauchi S."/>
            <person name="Serrano A."/>
            <person name="Linde D."/>
            <person name="Babiker R."/>
            <person name="Drula E."/>
            <person name="Ayuso-Fernandez I."/>
            <person name="Pacheco R."/>
            <person name="Padilla G."/>
            <person name="Ferreira P."/>
            <person name="Barriuso J."/>
            <person name="Kellner H."/>
            <person name="Castanera R."/>
            <person name="Alfaro M."/>
            <person name="Ramirez L."/>
            <person name="Pisabarro A.G."/>
            <person name="Kuo A."/>
            <person name="Tritt A."/>
            <person name="Lipzen A."/>
            <person name="He G."/>
            <person name="Yan M."/>
            <person name="Ng V."/>
            <person name="Cullen D."/>
            <person name="Martin F."/>
            <person name="Rosso M.-N."/>
            <person name="Henrissat B."/>
            <person name="Hibbett D."/>
            <person name="Martinez A.T."/>
            <person name="Grigoriev I.V."/>
        </authorList>
    </citation>
    <scope>NUCLEOTIDE SEQUENCE</scope>
    <source>
        <strain evidence="1">CIRM-BRFM 674</strain>
    </source>
</reference>
<sequence length="151" mass="17461">MEDFPEEVYTIWELAIKTSRDNLFIYPPDVDYPFFKYSLKQVMGIVATMRQSLASIRSGETGAWSDYQKFVEVTKAAKEQKIAANDIQTSSQNSFAEHIPAFRVLLRFKVVNLRQNVGFKDVVEGVDWTKIRPLEDDTWVQERISQALADF</sequence>
<name>A0A9P5ZGK4_9AGAR</name>
<gene>
    <name evidence="1" type="ORF">BDN70DRAFT_916457</name>
</gene>
<evidence type="ECO:0000313" key="2">
    <source>
        <dbReference type="Proteomes" id="UP000807469"/>
    </source>
</evidence>
<proteinExistence type="predicted"/>
<protein>
    <submittedName>
        <fullName evidence="1">Uncharacterized protein</fullName>
    </submittedName>
</protein>
<dbReference type="OrthoDB" id="2823912at2759"/>
<evidence type="ECO:0000313" key="1">
    <source>
        <dbReference type="EMBL" id="KAF9486255.1"/>
    </source>
</evidence>
<comment type="caution">
    <text evidence="1">The sequence shown here is derived from an EMBL/GenBank/DDBJ whole genome shotgun (WGS) entry which is preliminary data.</text>
</comment>
<dbReference type="AlphaFoldDB" id="A0A9P5ZGK4"/>
<dbReference type="Proteomes" id="UP000807469">
    <property type="component" value="Unassembled WGS sequence"/>
</dbReference>
<keyword evidence="2" id="KW-1185">Reference proteome</keyword>
<dbReference type="EMBL" id="MU155131">
    <property type="protein sequence ID" value="KAF9486255.1"/>
    <property type="molecule type" value="Genomic_DNA"/>
</dbReference>